<dbReference type="PANTHER" id="PTHR36381">
    <property type="entry name" value="ETHYLENE-REGULATED TRANSCRIPT 2 (ERT2)"/>
    <property type="match status" value="1"/>
</dbReference>
<dbReference type="AlphaFoldDB" id="A0A8J5RLQ4"/>
<evidence type="ECO:0000313" key="3">
    <source>
        <dbReference type="EMBL" id="KAG8049342.1"/>
    </source>
</evidence>
<evidence type="ECO:0000256" key="2">
    <source>
        <dbReference type="SAM" id="Phobius"/>
    </source>
</evidence>
<feature type="compositionally biased region" description="Polar residues" evidence="1">
    <location>
        <begin position="268"/>
        <end position="281"/>
    </location>
</feature>
<keyword evidence="2" id="KW-0812">Transmembrane</keyword>
<comment type="caution">
    <text evidence="3">The sequence shown here is derived from an EMBL/GenBank/DDBJ whole genome shotgun (WGS) entry which is preliminary data.</text>
</comment>
<gene>
    <name evidence="3" type="ORF">GUJ93_ZPchr0009g1974</name>
</gene>
<feature type="region of interest" description="Disordered" evidence="1">
    <location>
        <begin position="170"/>
        <end position="189"/>
    </location>
</feature>
<feature type="region of interest" description="Disordered" evidence="1">
    <location>
        <begin position="47"/>
        <end position="72"/>
    </location>
</feature>
<keyword evidence="2" id="KW-1133">Transmembrane helix</keyword>
<accession>A0A8J5RLQ4</accession>
<feature type="region of interest" description="Disordered" evidence="1">
    <location>
        <begin position="225"/>
        <end position="289"/>
    </location>
</feature>
<evidence type="ECO:0000313" key="4">
    <source>
        <dbReference type="Proteomes" id="UP000729402"/>
    </source>
</evidence>
<feature type="transmembrane region" description="Helical" evidence="2">
    <location>
        <begin position="102"/>
        <end position="135"/>
    </location>
</feature>
<keyword evidence="4" id="KW-1185">Reference proteome</keyword>
<feature type="compositionally biased region" description="Low complexity" evidence="1">
    <location>
        <begin position="60"/>
        <end position="69"/>
    </location>
</feature>
<reference evidence="3" key="2">
    <citation type="submission" date="2021-02" db="EMBL/GenBank/DDBJ databases">
        <authorList>
            <person name="Kimball J.A."/>
            <person name="Haas M.W."/>
            <person name="Macchietto M."/>
            <person name="Kono T."/>
            <person name="Duquette J."/>
            <person name="Shao M."/>
        </authorList>
    </citation>
    <scope>NUCLEOTIDE SEQUENCE</scope>
    <source>
        <tissue evidence="3">Fresh leaf tissue</tissue>
    </source>
</reference>
<sequence length="330" mass="35266">MPSPLKRSIAGRLGRLLASLRSPAHAGPLPVQTGFPTSLADLVVRNHDRLKKPKRRRPRTTVPSSPMRPVAAVEPQPRLELSPVHGKVGLSKGVAFSLRPGLLAVGGAATLALLVIWSKWLVAAVTVASLSLSWIESVRNSSRRWPRPRAAEPPELPDLCVRGRVSPIREVESEASTPRSSCVDSDKGSNVSSVWAAERIQLDDGDSTNPKRKEKKMSLRKLIAKRLHSGKKPEEKDSSGSPHDEVNQPDAGEVVGNAEPTKAEEASVSPTTEQQTPSEPSSLEEATDGRRDGALPFAAFVSVVLVGLVAGKLPAVALTVLCAVFFSSVE</sequence>
<feature type="compositionally biased region" description="Basic and acidic residues" evidence="1">
    <location>
        <begin position="231"/>
        <end position="246"/>
    </location>
</feature>
<dbReference type="OrthoDB" id="690172at2759"/>
<feature type="compositionally biased region" description="Basic residues" evidence="1">
    <location>
        <begin position="48"/>
        <end position="59"/>
    </location>
</feature>
<name>A0A8J5RLQ4_ZIZPA</name>
<dbReference type="PANTHER" id="PTHR36381:SF9">
    <property type="entry name" value="EXPRESSED PROTEIN"/>
    <property type="match status" value="1"/>
</dbReference>
<reference evidence="3" key="1">
    <citation type="journal article" date="2021" name="bioRxiv">
        <title>Whole Genome Assembly and Annotation of Northern Wild Rice, Zizania palustris L., Supports a Whole Genome Duplication in the Zizania Genus.</title>
        <authorList>
            <person name="Haas M."/>
            <person name="Kono T."/>
            <person name="Macchietto M."/>
            <person name="Millas R."/>
            <person name="McGilp L."/>
            <person name="Shao M."/>
            <person name="Duquette J."/>
            <person name="Hirsch C.N."/>
            <person name="Kimball J."/>
        </authorList>
    </citation>
    <scope>NUCLEOTIDE SEQUENCE</scope>
    <source>
        <tissue evidence="3">Fresh leaf tissue</tissue>
    </source>
</reference>
<protein>
    <submittedName>
        <fullName evidence="3">Uncharacterized protein</fullName>
    </submittedName>
</protein>
<evidence type="ECO:0000256" key="1">
    <source>
        <dbReference type="SAM" id="MobiDB-lite"/>
    </source>
</evidence>
<feature type="compositionally biased region" description="Polar residues" evidence="1">
    <location>
        <begin position="174"/>
        <end position="189"/>
    </location>
</feature>
<dbReference type="EMBL" id="JAAALK010000289">
    <property type="protein sequence ID" value="KAG8049342.1"/>
    <property type="molecule type" value="Genomic_DNA"/>
</dbReference>
<feature type="transmembrane region" description="Helical" evidence="2">
    <location>
        <begin position="297"/>
        <end position="326"/>
    </location>
</feature>
<dbReference type="Proteomes" id="UP000729402">
    <property type="component" value="Unassembled WGS sequence"/>
</dbReference>
<keyword evidence="2" id="KW-0472">Membrane</keyword>
<proteinExistence type="predicted"/>
<organism evidence="3 4">
    <name type="scientific">Zizania palustris</name>
    <name type="common">Northern wild rice</name>
    <dbReference type="NCBI Taxonomy" id="103762"/>
    <lineage>
        <taxon>Eukaryota</taxon>
        <taxon>Viridiplantae</taxon>
        <taxon>Streptophyta</taxon>
        <taxon>Embryophyta</taxon>
        <taxon>Tracheophyta</taxon>
        <taxon>Spermatophyta</taxon>
        <taxon>Magnoliopsida</taxon>
        <taxon>Liliopsida</taxon>
        <taxon>Poales</taxon>
        <taxon>Poaceae</taxon>
        <taxon>BOP clade</taxon>
        <taxon>Oryzoideae</taxon>
        <taxon>Oryzeae</taxon>
        <taxon>Zizaniinae</taxon>
        <taxon>Zizania</taxon>
    </lineage>
</organism>